<dbReference type="Proteomes" id="UP000198427">
    <property type="component" value="Unassembled WGS sequence"/>
</dbReference>
<protein>
    <submittedName>
        <fullName evidence="1">4Fe-4S binding domain-containing protein</fullName>
    </submittedName>
</protein>
<dbReference type="OrthoDB" id="9806398at2"/>
<dbReference type="GO" id="GO:0010181">
    <property type="term" value="F:FMN binding"/>
    <property type="evidence" value="ECO:0007669"/>
    <property type="project" value="InterPro"/>
</dbReference>
<organism evidence="1 2">
    <name type="scientific">Prevotella jejuni</name>
    <dbReference type="NCBI Taxonomy" id="1177574"/>
    <lineage>
        <taxon>Bacteria</taxon>
        <taxon>Pseudomonadati</taxon>
        <taxon>Bacteroidota</taxon>
        <taxon>Bacteroidia</taxon>
        <taxon>Bacteroidales</taxon>
        <taxon>Prevotellaceae</taxon>
        <taxon>Prevotella</taxon>
    </lineage>
</organism>
<accession>A0A2K9HB12</accession>
<keyword evidence="2" id="KW-1185">Reference proteome</keyword>
<dbReference type="Pfam" id="PF04205">
    <property type="entry name" value="FMN_bind"/>
    <property type="match status" value="1"/>
</dbReference>
<dbReference type="RefSeq" id="WP_089366147.1">
    <property type="nucleotide sequence ID" value="NZ_CP023864.1"/>
</dbReference>
<sequence length="361" mass="40454">MKKLQQILLLIACLLVVAVAAVQRDSKLLGNSVFSNGKKVTKARVDTLRTLDDGTVVINTTYLAKDVKGFGGAVPLDIYIKKGRIVKVEALPNSETPDFFHEASALLTRWNGKTTEQALAMKVDGVTGATFSSKGIIGNMKAGLQYAANNVKETSLLDKLDLRTKTLVGLVVLLMAAIIPLFIKSKRYRVFQLLLNFVVLGLWCGTFLSWSVLVGFMSGGVNMWVSLIPIIMLITAFIYPLFGKKNYYCTNICPLGSIQDLAGMANHTKWKMSKRTVQYLELFRKILFWLLMLLMLTGVWSEWMNYELFIAFIFKSASWVIILLAIVFVLLSIFVPRPYCRFVCPMGSLFKLSSTKITKWL</sequence>
<dbReference type="EMBL" id="FZNZ01000013">
    <property type="protein sequence ID" value="SNR83066.1"/>
    <property type="molecule type" value="Genomic_DNA"/>
</dbReference>
<dbReference type="InterPro" id="IPR007329">
    <property type="entry name" value="FMN-bd"/>
</dbReference>
<evidence type="ECO:0000313" key="2">
    <source>
        <dbReference type="Proteomes" id="UP000198427"/>
    </source>
</evidence>
<evidence type="ECO:0000313" key="1">
    <source>
        <dbReference type="EMBL" id="SNR83066.1"/>
    </source>
</evidence>
<dbReference type="InterPro" id="IPR017896">
    <property type="entry name" value="4Fe4S_Fe-S-bd"/>
</dbReference>
<dbReference type="KEGG" id="pje:CRM71_10250"/>
<dbReference type="GO" id="GO:0016020">
    <property type="term" value="C:membrane"/>
    <property type="evidence" value="ECO:0007669"/>
    <property type="project" value="InterPro"/>
</dbReference>
<reference evidence="1 2" key="1">
    <citation type="submission" date="2017-06" db="EMBL/GenBank/DDBJ databases">
        <authorList>
            <person name="Varghese N."/>
            <person name="Submissions S."/>
        </authorList>
    </citation>
    <scope>NUCLEOTIDE SEQUENCE [LARGE SCALE GENOMIC DNA]</scope>
    <source>
        <strain evidence="1 2">DSM 26989</strain>
    </source>
</reference>
<proteinExistence type="predicted"/>
<gene>
    <name evidence="1" type="ORF">SAMN06265364_11319</name>
</gene>
<dbReference type="Pfam" id="PF12801">
    <property type="entry name" value="Fer4_5"/>
    <property type="match status" value="2"/>
</dbReference>
<dbReference type="GeneID" id="94029760"/>
<comment type="caution">
    <text evidence="1">The sequence shown here is derived from an EMBL/GenBank/DDBJ whole genome shotgun (WGS) entry which is preliminary data.</text>
</comment>
<name>A0A2K9HB12_9BACT</name>
<dbReference type="SMART" id="SM00900">
    <property type="entry name" value="FMN_bind"/>
    <property type="match status" value="1"/>
</dbReference>
<dbReference type="AlphaFoldDB" id="A0A2K9HB12"/>